<keyword evidence="4" id="KW-1185">Reference proteome</keyword>
<dbReference type="InterPro" id="IPR036282">
    <property type="entry name" value="Glutathione-S-Trfase_C_sf"/>
</dbReference>
<dbReference type="SFLD" id="SFLDG01151">
    <property type="entry name" value="Main.2:_Nu-like"/>
    <property type="match status" value="1"/>
</dbReference>
<dbReference type="PROSITE" id="PS50404">
    <property type="entry name" value="GST_NTER"/>
    <property type="match status" value="1"/>
</dbReference>
<gene>
    <name evidence="3" type="ORF">ABID21_004031</name>
</gene>
<dbReference type="SFLD" id="SFLDG00358">
    <property type="entry name" value="Main_(cytGST)"/>
    <property type="match status" value="1"/>
</dbReference>
<dbReference type="SUPFAM" id="SSF52833">
    <property type="entry name" value="Thioredoxin-like"/>
    <property type="match status" value="1"/>
</dbReference>
<dbReference type="PANTHER" id="PTHR44051">
    <property type="entry name" value="GLUTATHIONE S-TRANSFERASE-RELATED"/>
    <property type="match status" value="1"/>
</dbReference>
<evidence type="ECO:0000313" key="3">
    <source>
        <dbReference type="EMBL" id="MET3587899.1"/>
    </source>
</evidence>
<feature type="domain" description="GST C-terminal" evidence="2">
    <location>
        <begin position="85"/>
        <end position="207"/>
    </location>
</feature>
<dbReference type="RefSeq" id="WP_247245654.1">
    <property type="nucleotide sequence ID" value="NZ_JALJRA010000017.1"/>
</dbReference>
<dbReference type="Pfam" id="PF13410">
    <property type="entry name" value="GST_C_2"/>
    <property type="match status" value="1"/>
</dbReference>
<dbReference type="PANTHER" id="PTHR44051:SF8">
    <property type="entry name" value="GLUTATHIONE S-TRANSFERASE GSTA"/>
    <property type="match status" value="1"/>
</dbReference>
<evidence type="ECO:0000259" key="1">
    <source>
        <dbReference type="PROSITE" id="PS50404"/>
    </source>
</evidence>
<name>A0ABV2HBM6_9HYPH</name>
<dbReference type="Gene3D" id="1.20.1050.10">
    <property type="match status" value="1"/>
</dbReference>
<dbReference type="Pfam" id="PF02798">
    <property type="entry name" value="GST_N"/>
    <property type="match status" value="1"/>
</dbReference>
<accession>A0ABV2HBM6</accession>
<dbReference type="PROSITE" id="PS50405">
    <property type="entry name" value="GST_CTER"/>
    <property type="match status" value="1"/>
</dbReference>
<dbReference type="InterPro" id="IPR036249">
    <property type="entry name" value="Thioredoxin-like_sf"/>
</dbReference>
<protein>
    <submittedName>
        <fullName evidence="3">GST-like protein</fullName>
        <ecNumber evidence="3">1.8.4.-</ecNumber>
    </submittedName>
</protein>
<dbReference type="EC" id="1.8.4.-" evidence="3"/>
<dbReference type="Gene3D" id="3.40.30.10">
    <property type="entry name" value="Glutaredoxin"/>
    <property type="match status" value="1"/>
</dbReference>
<dbReference type="InterPro" id="IPR010987">
    <property type="entry name" value="Glutathione-S-Trfase_C-like"/>
</dbReference>
<sequence length="213" mass="23656">MIDLYTWKTANCQKVNIAVCELDLEVAVHPVDINAGDQKAVQFLAINPNAKVPAIADKTAGVTLSESGAILLYLAGKTGRLVPQDEPSAWRARQWIFWQMSALGPTAGLVTHFRQDRTRGDYALTRFSAELSRQFKLLDLTLKTDGFVAGDYSMADIAIWPWIARFKRSGMDLEDFPSLLRWYREIAQRPAVNAGYRMLNASAAIPIPAETAV</sequence>
<dbReference type="EMBL" id="JBEPLJ010000017">
    <property type="protein sequence ID" value="MET3587899.1"/>
    <property type="molecule type" value="Genomic_DNA"/>
</dbReference>
<dbReference type="CDD" id="cd03048">
    <property type="entry name" value="GST_N_Ure2p_like"/>
    <property type="match status" value="1"/>
</dbReference>
<feature type="domain" description="GST N-terminal" evidence="1">
    <location>
        <begin position="1"/>
        <end position="82"/>
    </location>
</feature>
<reference evidence="3 4" key="1">
    <citation type="submission" date="2024-06" db="EMBL/GenBank/DDBJ databases">
        <title>Genomic Encyclopedia of Type Strains, Phase IV (KMG-IV): sequencing the most valuable type-strain genomes for metagenomic binning, comparative biology and taxonomic classification.</title>
        <authorList>
            <person name="Goeker M."/>
        </authorList>
    </citation>
    <scope>NUCLEOTIDE SEQUENCE [LARGE SCALE GENOMIC DNA]</scope>
    <source>
        <strain evidence="3 4">DSM 105042</strain>
    </source>
</reference>
<dbReference type="SUPFAM" id="SSF47616">
    <property type="entry name" value="GST C-terminal domain-like"/>
    <property type="match status" value="1"/>
</dbReference>
<proteinExistence type="predicted"/>
<organism evidence="3 4">
    <name type="scientific">Pseudorhizobium tarimense</name>
    <dbReference type="NCBI Taxonomy" id="1079109"/>
    <lineage>
        <taxon>Bacteria</taxon>
        <taxon>Pseudomonadati</taxon>
        <taxon>Pseudomonadota</taxon>
        <taxon>Alphaproteobacteria</taxon>
        <taxon>Hyphomicrobiales</taxon>
        <taxon>Rhizobiaceae</taxon>
        <taxon>Rhizobium/Agrobacterium group</taxon>
        <taxon>Pseudorhizobium</taxon>
    </lineage>
</organism>
<dbReference type="Proteomes" id="UP001549031">
    <property type="component" value="Unassembled WGS sequence"/>
</dbReference>
<dbReference type="InterPro" id="IPR040079">
    <property type="entry name" value="Glutathione_S-Trfase"/>
</dbReference>
<dbReference type="InterPro" id="IPR004045">
    <property type="entry name" value="Glutathione_S-Trfase_N"/>
</dbReference>
<evidence type="ECO:0000313" key="4">
    <source>
        <dbReference type="Proteomes" id="UP001549031"/>
    </source>
</evidence>
<keyword evidence="3" id="KW-0560">Oxidoreductase</keyword>
<dbReference type="GO" id="GO:0016491">
    <property type="term" value="F:oxidoreductase activity"/>
    <property type="evidence" value="ECO:0007669"/>
    <property type="project" value="UniProtKB-KW"/>
</dbReference>
<dbReference type="SFLD" id="SFLDS00019">
    <property type="entry name" value="Glutathione_Transferase_(cytos"/>
    <property type="match status" value="1"/>
</dbReference>
<comment type="caution">
    <text evidence="3">The sequence shown here is derived from an EMBL/GenBank/DDBJ whole genome shotgun (WGS) entry which is preliminary data.</text>
</comment>
<evidence type="ECO:0000259" key="2">
    <source>
        <dbReference type="PROSITE" id="PS50405"/>
    </source>
</evidence>